<gene>
    <name evidence="1" type="ORF">F8C67_09775</name>
</gene>
<accession>A0A6N6RHT6</accession>
<dbReference type="InterPro" id="IPR005534">
    <property type="entry name" value="Curli_assmbl/transp-comp_CsgG"/>
</dbReference>
<comment type="caution">
    <text evidence="1">The sequence shown here is derived from an EMBL/GenBank/DDBJ whole genome shotgun (WGS) entry which is preliminary data.</text>
</comment>
<organism evidence="1 2">
    <name type="scientific">Phaeocystidibacter luteus</name>
    <dbReference type="NCBI Taxonomy" id="911197"/>
    <lineage>
        <taxon>Bacteria</taxon>
        <taxon>Pseudomonadati</taxon>
        <taxon>Bacteroidota</taxon>
        <taxon>Flavobacteriia</taxon>
        <taxon>Flavobacteriales</taxon>
        <taxon>Phaeocystidibacteraceae</taxon>
        <taxon>Phaeocystidibacter</taxon>
    </lineage>
</organism>
<dbReference type="GO" id="GO:0030288">
    <property type="term" value="C:outer membrane-bounded periplasmic space"/>
    <property type="evidence" value="ECO:0007669"/>
    <property type="project" value="InterPro"/>
</dbReference>
<keyword evidence="2" id="KW-1185">Reference proteome</keyword>
<evidence type="ECO:0000313" key="2">
    <source>
        <dbReference type="Proteomes" id="UP000468650"/>
    </source>
</evidence>
<dbReference type="PROSITE" id="PS51257">
    <property type="entry name" value="PROKAR_LIPOPROTEIN"/>
    <property type="match status" value="1"/>
</dbReference>
<dbReference type="AlphaFoldDB" id="A0A6N6RHT6"/>
<dbReference type="RefSeq" id="WP_151667655.1">
    <property type="nucleotide sequence ID" value="NZ_WBVO01000007.1"/>
</dbReference>
<dbReference type="OrthoDB" id="979378at2"/>
<dbReference type="Gene3D" id="1.25.40.10">
    <property type="entry name" value="Tetratricopeptide repeat domain"/>
    <property type="match status" value="1"/>
</dbReference>
<sequence length="466" mass="53717">MKKLYTYLPLLLLTAILVSCSGSKRMFKRGQEFEDAGLYEEAATSYMDALRRDDDNIEALIALREVGQIVVDNKYGYFFSAVQNGEDKEAIRYYKEAEDFRSALRRYNIDIARPSGHEEDFQLALARYLEIQYQAGRDALGRKEYETAQGIFEEILSLKDEYKDSANLLRIATARPLYAEAMEAFDNREYRRAYRILDNLENEVGEFDQSAHYKAIALRNGQYGLGIMQFENHTDFGGVESLLSSKITRNLQAKNDPFLKLIDRTMLARLTDEQIRAMSGQSDPVTAAETGQLLGAKAILVGELVSMSVEKSNLRRTRRPGYLGRRVTRTNSEGERYTTMIYDKVWYYDVEQTIKVSAILQFKLVSVETGEILLTDAITVSETDEIDYSTYSGETRYLYMGEWRNISTPQAGDRRLSDSRSKRQLDDRLKARQSLRSDEEMKQELYTDLSQRVADQIYRTFLQIED</sequence>
<evidence type="ECO:0008006" key="3">
    <source>
        <dbReference type="Google" id="ProtNLM"/>
    </source>
</evidence>
<protein>
    <recommendedName>
        <fullName evidence="3">Tetratricopeptide repeat protein</fullName>
    </recommendedName>
</protein>
<dbReference type="EMBL" id="WBVO01000007">
    <property type="protein sequence ID" value="KAB2809832.1"/>
    <property type="molecule type" value="Genomic_DNA"/>
</dbReference>
<dbReference type="Proteomes" id="UP000468650">
    <property type="component" value="Unassembled WGS sequence"/>
</dbReference>
<dbReference type="Pfam" id="PF03783">
    <property type="entry name" value="CsgG"/>
    <property type="match status" value="1"/>
</dbReference>
<name>A0A6N6RHT6_9FLAO</name>
<evidence type="ECO:0000313" key="1">
    <source>
        <dbReference type="EMBL" id="KAB2809832.1"/>
    </source>
</evidence>
<reference evidence="1 2" key="1">
    <citation type="submission" date="2019-09" db="EMBL/GenBank/DDBJ databases">
        <title>Genomes of family Cryomorphaceae.</title>
        <authorList>
            <person name="Bowman J.P."/>
        </authorList>
    </citation>
    <scope>NUCLEOTIDE SEQUENCE [LARGE SCALE GENOMIC DNA]</scope>
    <source>
        <strain evidence="1 2">LMG 25704</strain>
    </source>
</reference>
<dbReference type="SUPFAM" id="SSF48452">
    <property type="entry name" value="TPR-like"/>
    <property type="match status" value="1"/>
</dbReference>
<proteinExistence type="predicted"/>
<dbReference type="Gene3D" id="3.40.50.10610">
    <property type="entry name" value="ABC-type transport auxiliary lipoprotein component"/>
    <property type="match status" value="1"/>
</dbReference>
<dbReference type="InterPro" id="IPR011990">
    <property type="entry name" value="TPR-like_helical_dom_sf"/>
</dbReference>